<evidence type="ECO:0000313" key="2">
    <source>
        <dbReference type="Ensembl" id="ENSCSAVP00000012743.1"/>
    </source>
</evidence>
<keyword evidence="3" id="KW-1185">Reference proteome</keyword>
<feature type="region of interest" description="Disordered" evidence="1">
    <location>
        <begin position="81"/>
        <end position="131"/>
    </location>
</feature>
<evidence type="ECO:0008006" key="4">
    <source>
        <dbReference type="Google" id="ProtNLM"/>
    </source>
</evidence>
<dbReference type="Proteomes" id="UP000007875">
    <property type="component" value="Unassembled WGS sequence"/>
</dbReference>
<feature type="compositionally biased region" description="Polar residues" evidence="1">
    <location>
        <begin position="89"/>
        <end position="109"/>
    </location>
</feature>
<proteinExistence type="predicted"/>
<dbReference type="STRING" id="51511.ENSCSAVP00000012743"/>
<reference evidence="2" key="2">
    <citation type="submission" date="2025-08" db="UniProtKB">
        <authorList>
            <consortium name="Ensembl"/>
        </authorList>
    </citation>
    <scope>IDENTIFICATION</scope>
</reference>
<dbReference type="AlphaFoldDB" id="H2Z581"/>
<protein>
    <recommendedName>
        <fullName evidence="4">FCP1 homology domain-containing protein</fullName>
    </recommendedName>
</protein>
<name>H2Z581_CIOSA</name>
<feature type="compositionally biased region" description="Basic and acidic residues" evidence="1">
    <location>
        <begin position="1"/>
        <end position="13"/>
    </location>
</feature>
<accession>H2Z581</accession>
<dbReference type="HOGENOM" id="CLU_034042_4_0_1"/>
<reference evidence="3" key="1">
    <citation type="submission" date="2003-08" db="EMBL/GenBank/DDBJ databases">
        <authorList>
            <person name="Birren B."/>
            <person name="Nusbaum C."/>
            <person name="Abebe A."/>
            <person name="Abouelleil A."/>
            <person name="Adekoya E."/>
            <person name="Ait-zahra M."/>
            <person name="Allen N."/>
            <person name="Allen T."/>
            <person name="An P."/>
            <person name="Anderson M."/>
            <person name="Anderson S."/>
            <person name="Arachchi H."/>
            <person name="Armbruster J."/>
            <person name="Bachantsang P."/>
            <person name="Baldwin J."/>
            <person name="Barry A."/>
            <person name="Bayul T."/>
            <person name="Blitshsteyn B."/>
            <person name="Bloom T."/>
            <person name="Blye J."/>
            <person name="Boguslavskiy L."/>
            <person name="Borowsky M."/>
            <person name="Boukhgalter B."/>
            <person name="Brunache A."/>
            <person name="Butler J."/>
            <person name="Calixte N."/>
            <person name="Calvo S."/>
            <person name="Camarata J."/>
            <person name="Campo K."/>
            <person name="Chang J."/>
            <person name="Cheshatsang Y."/>
            <person name="Citroen M."/>
            <person name="Collymore A."/>
            <person name="Considine T."/>
            <person name="Cook A."/>
            <person name="Cooke P."/>
            <person name="Corum B."/>
            <person name="Cuomo C."/>
            <person name="David R."/>
            <person name="Dawoe T."/>
            <person name="Degray S."/>
            <person name="Dodge S."/>
            <person name="Dooley K."/>
            <person name="Dorje P."/>
            <person name="Dorjee K."/>
            <person name="Dorris L."/>
            <person name="Duffey N."/>
            <person name="Dupes A."/>
            <person name="Elkins T."/>
            <person name="Engels R."/>
            <person name="Erickson J."/>
            <person name="Farina A."/>
            <person name="Faro S."/>
            <person name="Ferreira P."/>
            <person name="Fischer H."/>
            <person name="Fitzgerald M."/>
            <person name="Foley K."/>
            <person name="Gage D."/>
            <person name="Galagan J."/>
            <person name="Gearin G."/>
            <person name="Gnerre S."/>
            <person name="Gnirke A."/>
            <person name="Goyette A."/>
            <person name="Graham J."/>
            <person name="Grandbois E."/>
            <person name="Gyaltsen K."/>
            <person name="Hafez N."/>
            <person name="Hagopian D."/>
            <person name="Hagos B."/>
            <person name="Hall J."/>
            <person name="Hatcher B."/>
            <person name="Heller A."/>
            <person name="Higgins H."/>
            <person name="Honan T."/>
            <person name="Horn A."/>
            <person name="Houde N."/>
            <person name="Hughes L."/>
            <person name="Hulme W."/>
            <person name="Husby E."/>
            <person name="Iliev I."/>
            <person name="Jaffe D."/>
            <person name="Jones C."/>
            <person name="Kamal M."/>
            <person name="Kamat A."/>
            <person name="Kamvysselis M."/>
            <person name="Karlsson E."/>
            <person name="Kells C."/>
            <person name="Kieu A."/>
            <person name="Kisner P."/>
            <person name="Kodira C."/>
            <person name="Kulbokas E."/>
            <person name="Labutti K."/>
            <person name="Lama D."/>
            <person name="Landers T."/>
            <person name="Leger J."/>
            <person name="Levine S."/>
            <person name="Lewis D."/>
            <person name="Lewis T."/>
            <person name="Lindblad-toh K."/>
            <person name="Liu X."/>
            <person name="Lokyitsang T."/>
            <person name="Lokyitsang Y."/>
            <person name="Lucien O."/>
            <person name="Lui A."/>
            <person name="Ma L.J."/>
            <person name="Mabbitt R."/>
            <person name="Macdonald J."/>
            <person name="Maclean C."/>
            <person name="Major J."/>
            <person name="Manning J."/>
            <person name="Marabella R."/>
            <person name="Maru K."/>
            <person name="Matthews C."/>
            <person name="Mauceli E."/>
            <person name="Mccarthy M."/>
            <person name="Mcdonough S."/>
            <person name="Mcghee T."/>
            <person name="Meldrim J."/>
            <person name="Meneus L."/>
            <person name="Mesirov J."/>
            <person name="Mihalev A."/>
            <person name="Mihova T."/>
            <person name="Mikkelsen T."/>
            <person name="Mlenga V."/>
            <person name="Moru K."/>
            <person name="Mozes J."/>
            <person name="Mulrain L."/>
            <person name="Munson G."/>
            <person name="Naylor J."/>
            <person name="Newes C."/>
            <person name="Nguyen C."/>
            <person name="Nguyen N."/>
            <person name="Nguyen T."/>
            <person name="Nicol R."/>
            <person name="Nielsen C."/>
            <person name="Nizzari M."/>
            <person name="Norbu C."/>
            <person name="Norbu N."/>
            <person name="O'donnell P."/>
            <person name="Okoawo O."/>
            <person name="O'leary S."/>
            <person name="Omotosho B."/>
            <person name="O'neill K."/>
            <person name="Osman S."/>
            <person name="Parker S."/>
            <person name="Perrin D."/>
            <person name="Phunkhang P."/>
            <person name="Piqani B."/>
            <person name="Purcell S."/>
            <person name="Rachupka T."/>
            <person name="Ramasamy U."/>
            <person name="Rameau R."/>
            <person name="Ray V."/>
            <person name="Raymond C."/>
            <person name="Retta R."/>
            <person name="Richardson S."/>
            <person name="Rise C."/>
            <person name="Rodriguez J."/>
            <person name="Rogers J."/>
            <person name="Rogov P."/>
            <person name="Rutman M."/>
            <person name="Schupbach R."/>
            <person name="Seaman C."/>
            <person name="Settipalli S."/>
            <person name="Sharpe T."/>
            <person name="Sheridan J."/>
            <person name="Sherpa N."/>
            <person name="Shi J."/>
            <person name="Smirnov S."/>
            <person name="Smith C."/>
            <person name="Sougnez C."/>
            <person name="Spencer B."/>
            <person name="Stalker J."/>
            <person name="Stange-thomann N."/>
            <person name="Stavropoulos S."/>
            <person name="Stetson K."/>
            <person name="Stone C."/>
            <person name="Stone S."/>
            <person name="Stubbs M."/>
            <person name="Talamas J."/>
            <person name="Tchuinga P."/>
            <person name="Tenzing P."/>
            <person name="Tesfaye S."/>
            <person name="Theodore J."/>
            <person name="Thoulutsang Y."/>
            <person name="Topham K."/>
            <person name="Towey S."/>
            <person name="Tsamla T."/>
            <person name="Tsomo N."/>
            <person name="Vallee D."/>
            <person name="Vassiliev H."/>
            <person name="Venkataraman V."/>
            <person name="Vinson J."/>
            <person name="Vo A."/>
            <person name="Wade C."/>
            <person name="Wang S."/>
            <person name="Wangchuk T."/>
            <person name="Wangdi T."/>
            <person name="Whittaker C."/>
            <person name="Wilkinson J."/>
            <person name="Wu Y."/>
            <person name="Wyman D."/>
            <person name="Yadav S."/>
            <person name="Yang S."/>
            <person name="Yang X."/>
            <person name="Yeager S."/>
            <person name="Yee E."/>
            <person name="Young G."/>
            <person name="Zainoun J."/>
            <person name="Zembeck L."/>
            <person name="Zimmer A."/>
            <person name="Zody M."/>
            <person name="Lander E."/>
        </authorList>
    </citation>
    <scope>NUCLEOTIDE SEQUENCE [LARGE SCALE GENOMIC DNA]</scope>
</reference>
<organism evidence="2 3">
    <name type="scientific">Ciona savignyi</name>
    <name type="common">Pacific transparent sea squirt</name>
    <dbReference type="NCBI Taxonomy" id="51511"/>
    <lineage>
        <taxon>Eukaryota</taxon>
        <taxon>Metazoa</taxon>
        <taxon>Chordata</taxon>
        <taxon>Tunicata</taxon>
        <taxon>Ascidiacea</taxon>
        <taxon>Phlebobranchia</taxon>
        <taxon>Cionidae</taxon>
        <taxon>Ciona</taxon>
    </lineage>
</organism>
<evidence type="ECO:0000313" key="3">
    <source>
        <dbReference type="Proteomes" id="UP000007875"/>
    </source>
</evidence>
<dbReference type="eggNOG" id="KOG1605">
    <property type="taxonomic scope" value="Eukaryota"/>
</dbReference>
<feature type="region of interest" description="Disordered" evidence="1">
    <location>
        <begin position="150"/>
        <end position="209"/>
    </location>
</feature>
<feature type="region of interest" description="Disordered" evidence="1">
    <location>
        <begin position="1"/>
        <end position="39"/>
    </location>
</feature>
<dbReference type="Ensembl" id="ENSCSAVT00000012892.1">
    <property type="protein sequence ID" value="ENSCSAVP00000012743.1"/>
    <property type="gene ID" value="ENSCSAVG00000007481.1"/>
</dbReference>
<feature type="compositionally biased region" description="Basic residues" evidence="1">
    <location>
        <begin position="113"/>
        <end position="129"/>
    </location>
</feature>
<dbReference type="GeneTree" id="ENSGT01010000223766"/>
<reference evidence="2" key="3">
    <citation type="submission" date="2025-09" db="UniProtKB">
        <authorList>
            <consortium name="Ensembl"/>
        </authorList>
    </citation>
    <scope>IDENTIFICATION</scope>
</reference>
<dbReference type="InParanoid" id="H2Z581"/>
<sequence length="282" mass="31718">MRLRERQVLDNKNIETSNRRSLKRKLSSSEDETDQADTTDSIFSSLKRFISGTSIQAKNAGRTPQLEKAERITKRRRCAVDNDEDLIHSTPNRPARNQTVKRAETSSTELVAKKSKRKGRKGKRKKKSPATKSLLGSIFSPVYKLFGGANDEEVSSSDSSTCTEEPNVLEDQVPEISSTTDVDVTSIDRDVEDSPPMHSAAENNTSTGVTYEVASSSSIECEQQYDEDWEVFDPFYFIKHLPPLTKEQRCRQPALPLKTRSSPEFSLVLDLDETLVHCSLKE</sequence>
<evidence type="ECO:0000256" key="1">
    <source>
        <dbReference type="SAM" id="MobiDB-lite"/>
    </source>
</evidence>